<evidence type="ECO:0000313" key="2">
    <source>
        <dbReference type="EMBL" id="QTA91897.1"/>
    </source>
</evidence>
<sequence>MGLYVLVLCGLLIVLVSVIKQWKLLLLLVLLFAASAAVLLWYSMSEKGGGSGNIPAEKEIESVHILYGTEKKGLLKDPEFQEILRKKHGIVIKGTKADGFEISESDIQGIDGIWPSTDIAALFFKKQHPDAQYKTGNIFHTPVVFYSWPEVTDTLIRQGIVEKRKNLYAVTNMKKLLEMGNRTWESLRLSGQNGLIIIQSPDPGKSNAGFLMAGLTAAVLNNENIEGHLSEIQKIYKRMKPLEPSPDTLFNRYIKQGRWAFPLISACENQIIEFYHAFPNYQNKIRTQVRVLIPEPTVLSEHPFLALTKKGESLLTALQSPDIQKLAWQRFGFRSGVEGIDNDPGELEKIGLTGQIRSLISLPSPQVMDEIIAILEKNDENKE</sequence>
<proteinExistence type="predicted"/>
<keyword evidence="1" id="KW-0812">Transmembrane</keyword>
<keyword evidence="1" id="KW-1133">Transmembrane helix</keyword>
<keyword evidence="3" id="KW-1185">Reference proteome</keyword>
<dbReference type="KEGG" id="dmm:dnm_079710"/>
<gene>
    <name evidence="2" type="ORF">dnm_079710</name>
</gene>
<evidence type="ECO:0000313" key="3">
    <source>
        <dbReference type="Proteomes" id="UP000663722"/>
    </source>
</evidence>
<dbReference type="RefSeq" id="WP_207679485.1">
    <property type="nucleotide sequence ID" value="NZ_CP061800.1"/>
</dbReference>
<protein>
    <recommendedName>
        <fullName evidence="4">Extracellular solute-binding protein</fullName>
    </recommendedName>
</protein>
<dbReference type="Proteomes" id="UP000663722">
    <property type="component" value="Chromosome"/>
</dbReference>
<feature type="transmembrane region" description="Helical" evidence="1">
    <location>
        <begin position="26"/>
        <end position="44"/>
    </location>
</feature>
<evidence type="ECO:0000256" key="1">
    <source>
        <dbReference type="SAM" id="Phobius"/>
    </source>
</evidence>
<organism evidence="2 3">
    <name type="scientific">Desulfonema magnum</name>
    <dbReference type="NCBI Taxonomy" id="45655"/>
    <lineage>
        <taxon>Bacteria</taxon>
        <taxon>Pseudomonadati</taxon>
        <taxon>Thermodesulfobacteriota</taxon>
        <taxon>Desulfobacteria</taxon>
        <taxon>Desulfobacterales</taxon>
        <taxon>Desulfococcaceae</taxon>
        <taxon>Desulfonema</taxon>
    </lineage>
</organism>
<keyword evidence="1" id="KW-0472">Membrane</keyword>
<accession>A0A975BV37</accession>
<dbReference type="EMBL" id="CP061800">
    <property type="protein sequence ID" value="QTA91897.1"/>
    <property type="molecule type" value="Genomic_DNA"/>
</dbReference>
<dbReference type="AlphaFoldDB" id="A0A975BV37"/>
<evidence type="ECO:0008006" key="4">
    <source>
        <dbReference type="Google" id="ProtNLM"/>
    </source>
</evidence>
<reference evidence="2" key="1">
    <citation type="journal article" date="2021" name="Microb. Physiol.">
        <title>Proteogenomic Insights into the Physiology of Marine, Sulfate-Reducing, Filamentous Desulfonema limicola and Desulfonema magnum.</title>
        <authorList>
            <person name="Schnaars V."/>
            <person name="Wohlbrand L."/>
            <person name="Scheve S."/>
            <person name="Hinrichs C."/>
            <person name="Reinhardt R."/>
            <person name="Rabus R."/>
        </authorList>
    </citation>
    <scope>NUCLEOTIDE SEQUENCE</scope>
    <source>
        <strain evidence="2">4be13</strain>
    </source>
</reference>
<name>A0A975BV37_9BACT</name>